<proteinExistence type="inferred from homology"/>
<dbReference type="EMBL" id="BJNF01000094">
    <property type="protein sequence ID" value="GEC17214.1"/>
    <property type="molecule type" value="Genomic_DNA"/>
</dbReference>
<gene>
    <name evidence="3" type="ORF">NWI01_31060</name>
</gene>
<comment type="caution">
    <text evidence="3">The sequence shown here is derived from an EMBL/GenBank/DDBJ whole genome shotgun (WGS) entry which is preliminary data.</text>
</comment>
<dbReference type="PANTHER" id="PTHR30332:SF25">
    <property type="entry name" value="SECRETIN XPSD"/>
    <property type="match status" value="1"/>
</dbReference>
<evidence type="ECO:0000259" key="2">
    <source>
        <dbReference type="Pfam" id="PF00263"/>
    </source>
</evidence>
<organism evidence="3 4">
    <name type="scientific">Nitrobacter winogradskyi</name>
    <name type="common">Nitrobacter agilis</name>
    <dbReference type="NCBI Taxonomy" id="913"/>
    <lineage>
        <taxon>Bacteria</taxon>
        <taxon>Pseudomonadati</taxon>
        <taxon>Pseudomonadota</taxon>
        <taxon>Alphaproteobacteria</taxon>
        <taxon>Hyphomicrobiales</taxon>
        <taxon>Nitrobacteraceae</taxon>
        <taxon>Nitrobacter</taxon>
    </lineage>
</organism>
<dbReference type="AlphaFoldDB" id="A0A4Y3WEB1"/>
<protein>
    <recommendedName>
        <fullName evidence="2">Type II/III secretion system secretin-like domain-containing protein</fullName>
    </recommendedName>
</protein>
<dbReference type="InterPro" id="IPR004846">
    <property type="entry name" value="T2SS/T3SS_dom"/>
</dbReference>
<evidence type="ECO:0000313" key="3">
    <source>
        <dbReference type="EMBL" id="GEC17214.1"/>
    </source>
</evidence>
<dbReference type="GO" id="GO:0015627">
    <property type="term" value="C:type II protein secretion system complex"/>
    <property type="evidence" value="ECO:0007669"/>
    <property type="project" value="TreeGrafter"/>
</dbReference>
<reference evidence="3 4" key="1">
    <citation type="submission" date="2019-06" db="EMBL/GenBank/DDBJ databases">
        <title>Whole genome shotgun sequence of Nitrobacter winogradskyi NBRC 14297.</title>
        <authorList>
            <person name="Hosoyama A."/>
            <person name="Uohara A."/>
            <person name="Ohji S."/>
            <person name="Ichikawa N."/>
        </authorList>
    </citation>
    <scope>NUCLEOTIDE SEQUENCE [LARGE SCALE GENOMIC DNA]</scope>
    <source>
        <strain evidence="3 4">NBRC 14297</strain>
    </source>
</reference>
<feature type="domain" description="Type II/III secretion system secretin-like" evidence="2">
    <location>
        <begin position="7"/>
        <end position="150"/>
    </location>
</feature>
<dbReference type="InterPro" id="IPR050810">
    <property type="entry name" value="Bact_Secretion_Sys_Channel"/>
</dbReference>
<dbReference type="GO" id="GO:0009306">
    <property type="term" value="P:protein secretion"/>
    <property type="evidence" value="ECO:0007669"/>
    <property type="project" value="InterPro"/>
</dbReference>
<evidence type="ECO:0000256" key="1">
    <source>
        <dbReference type="RuleBase" id="RU004003"/>
    </source>
</evidence>
<dbReference type="InterPro" id="IPR001775">
    <property type="entry name" value="GspD/PilQ"/>
</dbReference>
<dbReference type="PRINTS" id="PR00811">
    <property type="entry name" value="BCTERIALGSPD"/>
</dbReference>
<dbReference type="Pfam" id="PF00263">
    <property type="entry name" value="Secretin"/>
    <property type="match status" value="1"/>
</dbReference>
<sequence>MLEYADQTATLQVGDTVPISTGTATVLNSNNNVVNSIDYRNTGVILRVSPRINVNGNVRLEVEQEISSVQPTATSTLTPTVAERRVKSSISVASGQTVLLAGLISEQQNGGRNGIPLLDEIQGFGDAFAHQRKKGTRTELIIFIRPQIIRDGTDAHHVAEELRSKLRGSVGASIDDLRVRTVH</sequence>
<accession>A0A4Y3WEB1</accession>
<evidence type="ECO:0000313" key="4">
    <source>
        <dbReference type="Proteomes" id="UP000318825"/>
    </source>
</evidence>
<dbReference type="PRINTS" id="PR01032">
    <property type="entry name" value="PHAGEIV"/>
</dbReference>
<dbReference type="PANTHER" id="PTHR30332">
    <property type="entry name" value="PROBABLE GENERAL SECRETION PATHWAY PROTEIN D"/>
    <property type="match status" value="1"/>
</dbReference>
<comment type="similarity">
    <text evidence="1">Belongs to the bacterial secretin family.</text>
</comment>
<name>A0A4Y3WEB1_NITWI</name>
<dbReference type="Proteomes" id="UP000318825">
    <property type="component" value="Unassembled WGS sequence"/>
</dbReference>